<feature type="compositionally biased region" description="Basic and acidic residues" evidence="1">
    <location>
        <begin position="236"/>
        <end position="249"/>
    </location>
</feature>
<feature type="compositionally biased region" description="Basic and acidic residues" evidence="1">
    <location>
        <begin position="779"/>
        <end position="788"/>
    </location>
</feature>
<feature type="region of interest" description="Disordered" evidence="1">
    <location>
        <begin position="296"/>
        <end position="324"/>
    </location>
</feature>
<evidence type="ECO:0000313" key="3">
    <source>
        <dbReference type="Proteomes" id="UP000235672"/>
    </source>
</evidence>
<feature type="region of interest" description="Disordered" evidence="1">
    <location>
        <begin position="62"/>
        <end position="93"/>
    </location>
</feature>
<feature type="region of interest" description="Disordered" evidence="1">
    <location>
        <begin position="183"/>
        <end position="263"/>
    </location>
</feature>
<feature type="compositionally biased region" description="Basic and acidic residues" evidence="1">
    <location>
        <begin position="422"/>
        <end position="431"/>
    </location>
</feature>
<protein>
    <submittedName>
        <fullName evidence="2">Uncharacterized protein</fullName>
    </submittedName>
</protein>
<organism evidence="2 3">
    <name type="scientific">Hyaloscypha hepaticicola</name>
    <dbReference type="NCBI Taxonomy" id="2082293"/>
    <lineage>
        <taxon>Eukaryota</taxon>
        <taxon>Fungi</taxon>
        <taxon>Dikarya</taxon>
        <taxon>Ascomycota</taxon>
        <taxon>Pezizomycotina</taxon>
        <taxon>Leotiomycetes</taxon>
        <taxon>Helotiales</taxon>
        <taxon>Hyaloscyphaceae</taxon>
        <taxon>Hyaloscypha</taxon>
    </lineage>
</organism>
<feature type="region of interest" description="Disordered" evidence="1">
    <location>
        <begin position="810"/>
        <end position="855"/>
    </location>
</feature>
<accession>A0A2J6Q0L4</accession>
<keyword evidence="3" id="KW-1185">Reference proteome</keyword>
<feature type="compositionally biased region" description="Basic residues" evidence="1">
    <location>
        <begin position="81"/>
        <end position="93"/>
    </location>
</feature>
<feature type="compositionally biased region" description="Polar residues" evidence="1">
    <location>
        <begin position="296"/>
        <end position="319"/>
    </location>
</feature>
<feature type="region of interest" description="Disordered" evidence="1">
    <location>
        <begin position="383"/>
        <end position="407"/>
    </location>
</feature>
<dbReference type="Proteomes" id="UP000235672">
    <property type="component" value="Unassembled WGS sequence"/>
</dbReference>
<feature type="region of interest" description="Disordered" evidence="1">
    <location>
        <begin position="110"/>
        <end position="145"/>
    </location>
</feature>
<feature type="compositionally biased region" description="Polar residues" evidence="1">
    <location>
        <begin position="435"/>
        <end position="444"/>
    </location>
</feature>
<name>A0A2J6Q0L4_9HELO</name>
<dbReference type="OrthoDB" id="3554803at2759"/>
<proteinExistence type="predicted"/>
<feature type="compositionally biased region" description="Low complexity" evidence="1">
    <location>
        <begin position="115"/>
        <end position="126"/>
    </location>
</feature>
<sequence>MPNIKIHWKGCPHHRLPRIRVASTPRNSVRTRSQLAAEQVLRVPLGRPLDQARKKQRFQFRRFRRGRGRSSRSTGTSSVVRSRRHASRRARHHIQAFRWGTSQAELASRKTFETSSVRPQSSRSVVITSGLRNQQPQDNAILSTDGAANSSIRRVKSYPRDPEKLYSLMHVAEVAAYLKTRHTENRGRACAGTDRSSVHSSRRSGAAYAQVGPREKVSRRSTSRASPTPGRRRTYDRRIDPKNRLEGRSKSGPSGIRGSTRGVQTIYTLQEKQNLSRVSTEHWEVANSLDLQSNRETLSNGTIGPSSRGTTISKSGSRTRSQRKGFRKFTRELELYLQACRALPKGTLVATSSLTTISAHTIDELKPYQAQFQSAGLAVTSDQQKRLSRIQTEESSPPPPPKHEQWANLDLLGDGTMGFFRKDKQKEKPREPSYASGSTGTTVLGWTPPHEKNSSRPKIARQPSTDSDHTIIGFTPPHEKAPARPPHPAPRVPSKKSLPWLRKPETLPESVSPTNTMNATTKAGKSQPTTPLEGWVATSDSPKKDKTAEKLKNSGPIVPPRPISKRSTKVERNVIKCKNEKSAVDQFQQREMRIQAGNIELDIVDTSFNTKYVDMATQTDLDAKAHQPQVEDIVELTRAPIVGGRYNTFPPVAIKCKDDCKVASEPAQPQPKDGNQNTIESITAKQLPPLPFQVTSPKLCIWCAKDLKTTTPESEPITPQGESKAKPALEPSSQSGLHTCPWNILDEVSGPSEDIIPREPDPDPEEPEEPTGPTSNNQAKEEVIQKDENFDESSTAARVVKAIDMDYTNQSPVADPMKRPSLPRLKLKSSTTYQPPYQRAQYATSSRSKSLPQASQPTMLVNLPTRLPDDPSTSSLSTLGLKPSKVTDKQVFKGLHVATAAACDEDVDKWIEEITGCGVRNFLADLSRFEGLGVNTLADVARRAARQRRERIRAWEVVREARVAQVDGQVGGNELSEQKYKGNEEQMNWAVGQMGVTTSDGVKEELGCRAVHSRDCKGSKKGRRDECCE</sequence>
<feature type="compositionally biased region" description="Low complexity" evidence="1">
    <location>
        <begin position="71"/>
        <end position="80"/>
    </location>
</feature>
<dbReference type="STRING" id="1745343.A0A2J6Q0L4"/>
<reference evidence="2 3" key="1">
    <citation type="submission" date="2016-05" db="EMBL/GenBank/DDBJ databases">
        <title>A degradative enzymes factory behind the ericoid mycorrhizal symbiosis.</title>
        <authorList>
            <consortium name="DOE Joint Genome Institute"/>
            <person name="Martino E."/>
            <person name="Morin E."/>
            <person name="Grelet G."/>
            <person name="Kuo A."/>
            <person name="Kohler A."/>
            <person name="Daghino S."/>
            <person name="Barry K."/>
            <person name="Choi C."/>
            <person name="Cichocki N."/>
            <person name="Clum A."/>
            <person name="Copeland A."/>
            <person name="Hainaut M."/>
            <person name="Haridas S."/>
            <person name="Labutti K."/>
            <person name="Lindquist E."/>
            <person name="Lipzen A."/>
            <person name="Khouja H.-R."/>
            <person name="Murat C."/>
            <person name="Ohm R."/>
            <person name="Olson A."/>
            <person name="Spatafora J."/>
            <person name="Veneault-Fourrey C."/>
            <person name="Henrissat B."/>
            <person name="Grigoriev I."/>
            <person name="Martin F."/>
            <person name="Perotto S."/>
        </authorList>
    </citation>
    <scope>NUCLEOTIDE SEQUENCE [LARGE SCALE GENOMIC DNA]</scope>
    <source>
        <strain evidence="2 3">UAMH 7357</strain>
    </source>
</reference>
<dbReference type="AlphaFoldDB" id="A0A2J6Q0L4"/>
<feature type="region of interest" description="Disordered" evidence="1">
    <location>
        <begin position="422"/>
        <end position="570"/>
    </location>
</feature>
<evidence type="ECO:0000256" key="1">
    <source>
        <dbReference type="SAM" id="MobiDB-lite"/>
    </source>
</evidence>
<evidence type="ECO:0000313" key="2">
    <source>
        <dbReference type="EMBL" id="PMD19788.1"/>
    </source>
</evidence>
<feature type="compositionally biased region" description="Polar residues" evidence="1">
    <location>
        <begin position="828"/>
        <end position="855"/>
    </location>
</feature>
<feature type="compositionally biased region" description="Basic and acidic residues" evidence="1">
    <location>
        <begin position="541"/>
        <end position="552"/>
    </location>
</feature>
<feature type="region of interest" description="Disordered" evidence="1">
    <location>
        <begin position="710"/>
        <end position="794"/>
    </location>
</feature>
<feature type="compositionally biased region" description="Polar residues" evidence="1">
    <location>
        <begin position="130"/>
        <end position="145"/>
    </location>
</feature>
<dbReference type="EMBL" id="KZ613488">
    <property type="protein sequence ID" value="PMD19788.1"/>
    <property type="molecule type" value="Genomic_DNA"/>
</dbReference>
<feature type="compositionally biased region" description="Polar residues" evidence="1">
    <location>
        <begin position="509"/>
        <end position="530"/>
    </location>
</feature>
<gene>
    <name evidence="2" type="ORF">NA56DRAFT_200234</name>
</gene>